<dbReference type="AlphaFoldDB" id="A0AAU9JE47"/>
<keyword evidence="2" id="KW-1185">Reference proteome</keyword>
<protein>
    <submittedName>
        <fullName evidence="1">Uncharacterized protein</fullName>
    </submittedName>
</protein>
<evidence type="ECO:0000313" key="2">
    <source>
        <dbReference type="Proteomes" id="UP001162131"/>
    </source>
</evidence>
<name>A0AAU9JE47_9CILI</name>
<proteinExistence type="predicted"/>
<sequence>MENYTPIGPYKSAYLRRIDLSLKEKPTEHSRQVSFSKIFKDLFEDQGSSIKNLHKKPDLPRHQSVPKYATVKDLSSSFRIRDSPREGKKNPKAFSPSKLELEANKSLILSSSYTKVSFGKKTPMFPNERKESPISLSTKRIKLLKLELFQDSNNQNSKSFIKESYNMNTPKYHIKLPRLIGISPRFKLRNL</sequence>
<comment type="caution">
    <text evidence="1">The sequence shown here is derived from an EMBL/GenBank/DDBJ whole genome shotgun (WGS) entry which is preliminary data.</text>
</comment>
<dbReference type="EMBL" id="CAJZBQ010000021">
    <property type="protein sequence ID" value="CAG9319016.1"/>
    <property type="molecule type" value="Genomic_DNA"/>
</dbReference>
<accession>A0AAU9JE47</accession>
<dbReference type="Proteomes" id="UP001162131">
    <property type="component" value="Unassembled WGS sequence"/>
</dbReference>
<evidence type="ECO:0000313" key="1">
    <source>
        <dbReference type="EMBL" id="CAG9319016.1"/>
    </source>
</evidence>
<gene>
    <name evidence="1" type="ORF">BSTOLATCC_MIC22367</name>
</gene>
<organism evidence="1 2">
    <name type="scientific">Blepharisma stoltei</name>
    <dbReference type="NCBI Taxonomy" id="1481888"/>
    <lineage>
        <taxon>Eukaryota</taxon>
        <taxon>Sar</taxon>
        <taxon>Alveolata</taxon>
        <taxon>Ciliophora</taxon>
        <taxon>Postciliodesmatophora</taxon>
        <taxon>Heterotrichea</taxon>
        <taxon>Heterotrichida</taxon>
        <taxon>Blepharismidae</taxon>
        <taxon>Blepharisma</taxon>
    </lineage>
</organism>
<reference evidence="1" key="1">
    <citation type="submission" date="2021-09" db="EMBL/GenBank/DDBJ databases">
        <authorList>
            <consortium name="AG Swart"/>
            <person name="Singh M."/>
            <person name="Singh A."/>
            <person name="Seah K."/>
            <person name="Emmerich C."/>
        </authorList>
    </citation>
    <scope>NUCLEOTIDE SEQUENCE</scope>
    <source>
        <strain evidence="1">ATCC30299</strain>
    </source>
</reference>